<feature type="non-terminal residue" evidence="1">
    <location>
        <position position="59"/>
    </location>
</feature>
<dbReference type="EMBL" id="CAJVQC010021828">
    <property type="protein sequence ID" value="CAG8715221.1"/>
    <property type="molecule type" value="Genomic_DNA"/>
</dbReference>
<evidence type="ECO:0000313" key="1">
    <source>
        <dbReference type="EMBL" id="CAG8715221.1"/>
    </source>
</evidence>
<accession>A0ACA9PSZ7</accession>
<proteinExistence type="predicted"/>
<comment type="caution">
    <text evidence="1">The sequence shown here is derived from an EMBL/GenBank/DDBJ whole genome shotgun (WGS) entry which is preliminary data.</text>
</comment>
<gene>
    <name evidence="1" type="ORF">RPERSI_LOCUS10837</name>
</gene>
<evidence type="ECO:0000313" key="2">
    <source>
        <dbReference type="Proteomes" id="UP000789920"/>
    </source>
</evidence>
<dbReference type="Proteomes" id="UP000789920">
    <property type="component" value="Unassembled WGS sequence"/>
</dbReference>
<reference evidence="1" key="1">
    <citation type="submission" date="2021-06" db="EMBL/GenBank/DDBJ databases">
        <authorList>
            <person name="Kallberg Y."/>
            <person name="Tangrot J."/>
            <person name="Rosling A."/>
        </authorList>
    </citation>
    <scope>NUCLEOTIDE SEQUENCE</scope>
    <source>
        <strain evidence="1">MA461A</strain>
    </source>
</reference>
<keyword evidence="2" id="KW-1185">Reference proteome</keyword>
<organism evidence="1 2">
    <name type="scientific">Racocetra persica</name>
    <dbReference type="NCBI Taxonomy" id="160502"/>
    <lineage>
        <taxon>Eukaryota</taxon>
        <taxon>Fungi</taxon>
        <taxon>Fungi incertae sedis</taxon>
        <taxon>Mucoromycota</taxon>
        <taxon>Glomeromycotina</taxon>
        <taxon>Glomeromycetes</taxon>
        <taxon>Diversisporales</taxon>
        <taxon>Gigasporaceae</taxon>
        <taxon>Racocetra</taxon>
    </lineage>
</organism>
<protein>
    <submittedName>
        <fullName evidence="1">9461_t:CDS:1</fullName>
    </submittedName>
</protein>
<sequence>MSPQNRKSVIVLSYAAMWKLYCVVVKNNNFLLVSSKKHNLTVCFEVKFEIVYSRVILQG</sequence>
<name>A0ACA9PSZ7_9GLOM</name>